<name>G0V671_NAUCA</name>
<dbReference type="GO" id="GO:0005801">
    <property type="term" value="C:cis-Golgi network"/>
    <property type="evidence" value="ECO:0007669"/>
    <property type="project" value="EnsemblFungi"/>
</dbReference>
<evidence type="ECO:0000313" key="5">
    <source>
        <dbReference type="Proteomes" id="UP000001640"/>
    </source>
</evidence>
<accession>G0V671</accession>
<dbReference type="Pfam" id="PF07064">
    <property type="entry name" value="RIC1"/>
    <property type="match status" value="1"/>
</dbReference>
<dbReference type="InParanoid" id="G0V671"/>
<reference key="2">
    <citation type="submission" date="2011-08" db="EMBL/GenBank/DDBJ databases">
        <title>Genome sequence of Naumovozyma castellii.</title>
        <authorList>
            <person name="Gordon J.L."/>
            <person name="Armisen D."/>
            <person name="Proux-Wera E."/>
            <person name="OhEigeartaigh S.S."/>
            <person name="Byrne K.P."/>
            <person name="Wolfe K.H."/>
        </authorList>
    </citation>
    <scope>NUCLEOTIDE SEQUENCE</scope>
    <source>
        <strain>Type strain:CBS 4309</strain>
    </source>
</reference>
<organism evidence="4 5">
    <name type="scientific">Naumovozyma castellii</name>
    <name type="common">Yeast</name>
    <name type="synonym">Saccharomyces castellii</name>
    <dbReference type="NCBI Taxonomy" id="27288"/>
    <lineage>
        <taxon>Eukaryota</taxon>
        <taxon>Fungi</taxon>
        <taxon>Dikarya</taxon>
        <taxon>Ascomycota</taxon>
        <taxon>Saccharomycotina</taxon>
        <taxon>Saccharomycetes</taxon>
        <taxon>Saccharomycetales</taxon>
        <taxon>Saccharomycetaceae</taxon>
        <taxon>Naumovozyma</taxon>
    </lineage>
</organism>
<evidence type="ECO:0000313" key="4">
    <source>
        <dbReference type="EMBL" id="CCC66963.1"/>
    </source>
</evidence>
<dbReference type="OMA" id="WDMCFQL"/>
<comment type="subcellular location">
    <subcellularLocation>
        <location evidence="1">Membrane</location>
    </subcellularLocation>
</comment>
<dbReference type="RefSeq" id="XP_003673350.1">
    <property type="nucleotide sequence ID" value="XM_003673302.1"/>
</dbReference>
<dbReference type="PANTHER" id="PTHR22746">
    <property type="entry name" value="RAB6A-GEF COMPLEX PARTNER PROTEIN 1"/>
    <property type="match status" value="1"/>
</dbReference>
<dbReference type="KEGG" id="ncs:NCAS_0A04050"/>
<dbReference type="GO" id="GO:0000139">
    <property type="term" value="C:Golgi membrane"/>
    <property type="evidence" value="ECO:0007669"/>
    <property type="project" value="EnsemblFungi"/>
</dbReference>
<protein>
    <recommendedName>
        <fullName evidence="3">RIC1 C-terminal alpha solenoid region domain-containing protein</fullName>
    </recommendedName>
</protein>
<dbReference type="eggNOG" id="KOG2006">
    <property type="taxonomic scope" value="Eukaryota"/>
</dbReference>
<dbReference type="Proteomes" id="UP000001640">
    <property type="component" value="Chromosome 1"/>
</dbReference>
<feature type="domain" description="RIC1 C-terminal alpha solenoid region" evidence="3">
    <location>
        <begin position="790"/>
        <end position="986"/>
    </location>
</feature>
<dbReference type="GeneID" id="96900448"/>
<keyword evidence="2" id="KW-0472">Membrane</keyword>
<gene>
    <name evidence="4" type="primary">NCAS0A04050</name>
    <name evidence="4" type="ordered locus">NCAS_0A04050</name>
</gene>
<dbReference type="GO" id="GO:0005829">
    <property type="term" value="C:cytosol"/>
    <property type="evidence" value="ECO:0007669"/>
    <property type="project" value="TreeGrafter"/>
</dbReference>
<dbReference type="InterPro" id="IPR040096">
    <property type="entry name" value="Ric1"/>
</dbReference>
<dbReference type="PANTHER" id="PTHR22746:SF10">
    <property type="entry name" value="GUANINE NUCLEOTIDE EXCHANGE FACTOR SUBUNIT RIC1"/>
    <property type="match status" value="1"/>
</dbReference>
<dbReference type="FunCoup" id="G0V671">
    <property type="interactions" value="179"/>
</dbReference>
<evidence type="ECO:0000256" key="1">
    <source>
        <dbReference type="ARBA" id="ARBA00004370"/>
    </source>
</evidence>
<keyword evidence="5" id="KW-1185">Reference proteome</keyword>
<reference evidence="5" key="1">
    <citation type="journal article" date="2011" name="Proc. Natl. Acad. Sci. U.S.A.">
        <title>Evolutionary erosion of yeast sex chromosomes by mating-type switching accidents.</title>
        <authorList>
            <person name="Gordon J.L."/>
            <person name="Armisen D."/>
            <person name="Proux-Wera E."/>
            <person name="Oheigeartaigh S.S."/>
            <person name="Byrne K.P."/>
            <person name="Wolfe K.H."/>
        </authorList>
    </citation>
    <scope>NUCLEOTIDE SEQUENCE [LARGE SCALE GENOMIC DNA]</scope>
    <source>
        <strain evidence="5">ATCC 76901 / BCRC 22586 / CBS 4309 / NBRC 1992 / NRRL Y-12630</strain>
    </source>
</reference>
<dbReference type="AlphaFoldDB" id="G0V671"/>
<dbReference type="InterPro" id="IPR009771">
    <property type="entry name" value="RIC1_C"/>
</dbReference>
<dbReference type="GO" id="GO:0042147">
    <property type="term" value="P:retrograde transport, endosome to Golgi"/>
    <property type="evidence" value="ECO:0007669"/>
    <property type="project" value="EnsemblFungi"/>
</dbReference>
<dbReference type="HOGENOM" id="CLU_325467_0_0_1"/>
<dbReference type="EMBL" id="HE576752">
    <property type="protein sequence ID" value="CCC66963.1"/>
    <property type="molecule type" value="Genomic_DNA"/>
</dbReference>
<dbReference type="GO" id="GO:0005085">
    <property type="term" value="F:guanyl-nucleotide exchange factor activity"/>
    <property type="evidence" value="ECO:0007669"/>
    <property type="project" value="EnsemblFungi"/>
</dbReference>
<dbReference type="OrthoDB" id="67540at2759"/>
<proteinExistence type="predicted"/>
<evidence type="ECO:0000256" key="2">
    <source>
        <dbReference type="ARBA" id="ARBA00023136"/>
    </source>
</evidence>
<evidence type="ECO:0000259" key="3">
    <source>
        <dbReference type="Pfam" id="PF07064"/>
    </source>
</evidence>
<sequence>MHLWPVCPPQKFTVAPRSTDLPELEINDNEIKQILPLPSSNALIYLHPARVSIYNFKPLALVEAHERSKESIDEFGVNRFIATSTSLTEPVKAFLSEREVDCQAWPQGKVVFYVVTDKNYVLAYQILKNSTSLTIFQEYGIPIVNPIELRDNINHDYDNDSDDDTLTVFEKNNSSKIIQNGYTVTKARGFLNFLSSNNENLEEIPVKKLELRLKIVLKFDFEIVSILGFKRFSKEGDGKFEENLLVLFPHGLQILNLVDFKLNKNSLIKIENCKQICICNGLLLVISESKEDNSITVNEIDAENQTATTTTILNKSGLISSFEFNGKVTLVFEDHLDFFDPKLKKITYSWSTTMKIKICKQLNEKTLAIVSKNNNLHFFSNLGNLLFSTNSDDELLEKNLDYSDIMCLDQSLLTVASTGDFEFWQLWKESQQTFSDFRASKPHVLHDKNNDIIVFSPSADISIHHDAFQNIKLPTKTLNNLLTMVRINASLKLLSTYISNKNMLLLQNLETNIWYHFRNITILDMHWLGNTYLLCHLAREDGTRALQCFRFPLQGIKADELSTYSIWEFDIPEQLTVFSVHVNTLFRYKLLKIKPKENVSIEVQTEKFFKTAEIILVTNSQIMIIDVISVVHPSGINIIKKFHQYASVTIPTDVNVKHIEWITNYRDGLLFLSDHKIFKIGKLNAEEWQSVILLNNIERIVDVLNDEVFLIQKNECVVYKLESLWEDKKASLTIPLEENLYPISISPETATIYSLKCVFNSTFSRLLVKHEIYLDKVITAELDEGVDPEEITLEYKSLKHYKFALEKILSSKVLMNQPLDGILALVKLCDNVEGSTATPRKHTDLLEIISNCLRKMETKYWNKIFSGLEMTPRDLLAFCLEGNEAKIMGVLLLVFINYDDSELVQDLRMDENQSQAPIPEEEEVSQFRSEHSVLSLVKDEELMLRILRLLVTSAANATDSSKASESWDMCFQLIRLLSELDRQNNTDLVEKAMTMFQ</sequence>
<dbReference type="GO" id="GO:0006886">
    <property type="term" value="P:intracellular protein transport"/>
    <property type="evidence" value="ECO:0007669"/>
    <property type="project" value="EnsemblFungi"/>
</dbReference>
<dbReference type="STRING" id="1064592.G0V671"/>
<dbReference type="GO" id="GO:0034066">
    <property type="term" value="C:Ric1-Rgp1 guanyl-nucleotide exchange factor complex"/>
    <property type="evidence" value="ECO:0007669"/>
    <property type="project" value="EnsemblFungi"/>
</dbReference>